<evidence type="ECO:0000313" key="4">
    <source>
        <dbReference type="Proteomes" id="UP001203852"/>
    </source>
</evidence>
<feature type="transmembrane region" description="Helical" evidence="2">
    <location>
        <begin position="433"/>
        <end position="452"/>
    </location>
</feature>
<dbReference type="Proteomes" id="UP001203852">
    <property type="component" value="Unassembled WGS sequence"/>
</dbReference>
<protein>
    <submittedName>
        <fullName evidence="3">Major facilitator superfamily domain-containing protein</fullName>
    </submittedName>
</protein>
<keyword evidence="2" id="KW-0472">Membrane</keyword>
<dbReference type="GO" id="GO:0022857">
    <property type="term" value="F:transmembrane transporter activity"/>
    <property type="evidence" value="ECO:0007669"/>
    <property type="project" value="InterPro"/>
</dbReference>
<comment type="subcellular location">
    <subcellularLocation>
        <location evidence="1">Membrane</location>
        <topology evidence="1">Multi-pass membrane protein</topology>
    </subcellularLocation>
</comment>
<comment type="caution">
    <text evidence="3">The sequence shown here is derived from an EMBL/GenBank/DDBJ whole genome shotgun (WGS) entry which is preliminary data.</text>
</comment>
<dbReference type="PANTHER" id="PTHR41677">
    <property type="entry name" value="YALI0B19030P"/>
    <property type="match status" value="1"/>
</dbReference>
<keyword evidence="2" id="KW-1133">Transmembrane helix</keyword>
<feature type="transmembrane region" description="Helical" evidence="2">
    <location>
        <begin position="618"/>
        <end position="642"/>
    </location>
</feature>
<keyword evidence="4" id="KW-1185">Reference proteome</keyword>
<dbReference type="InterPro" id="IPR036259">
    <property type="entry name" value="MFS_trans_sf"/>
</dbReference>
<dbReference type="PANTHER" id="PTHR41677:SF1">
    <property type="entry name" value="FE2OG DIOXYGENASE DOMAIN-CONTAINING PROTEIN"/>
    <property type="match status" value="1"/>
</dbReference>
<gene>
    <name evidence="3" type="ORF">EDD36DRAFT_464446</name>
</gene>
<accession>A0AAN6DZY7</accession>
<dbReference type="Pfam" id="PF07690">
    <property type="entry name" value="MFS_1"/>
    <property type="match status" value="1"/>
</dbReference>
<dbReference type="EMBL" id="MU404353">
    <property type="protein sequence ID" value="KAI1614614.1"/>
    <property type="molecule type" value="Genomic_DNA"/>
</dbReference>
<evidence type="ECO:0000256" key="1">
    <source>
        <dbReference type="ARBA" id="ARBA00004141"/>
    </source>
</evidence>
<dbReference type="GO" id="GO:0016020">
    <property type="term" value="C:membrane"/>
    <property type="evidence" value="ECO:0007669"/>
    <property type="project" value="UniProtKB-SubCell"/>
</dbReference>
<evidence type="ECO:0000256" key="2">
    <source>
        <dbReference type="SAM" id="Phobius"/>
    </source>
</evidence>
<organism evidence="3 4">
    <name type="scientific">Exophiala viscosa</name>
    <dbReference type="NCBI Taxonomy" id="2486360"/>
    <lineage>
        <taxon>Eukaryota</taxon>
        <taxon>Fungi</taxon>
        <taxon>Dikarya</taxon>
        <taxon>Ascomycota</taxon>
        <taxon>Pezizomycotina</taxon>
        <taxon>Eurotiomycetes</taxon>
        <taxon>Chaetothyriomycetidae</taxon>
        <taxon>Chaetothyriales</taxon>
        <taxon>Herpotrichiellaceae</taxon>
        <taxon>Exophiala</taxon>
    </lineage>
</organism>
<reference evidence="3" key="1">
    <citation type="journal article" date="2022" name="bioRxiv">
        <title>Deciphering the potential niche of two novel black yeast fungi from a biological soil crust based on their genomes, phenotypes, and melanin regulation.</title>
        <authorList>
            <consortium name="DOE Joint Genome Institute"/>
            <person name="Carr E.C."/>
            <person name="Barton Q."/>
            <person name="Grambo S."/>
            <person name="Sullivan M."/>
            <person name="Renfro C.M."/>
            <person name="Kuo A."/>
            <person name="Pangilinan J."/>
            <person name="Lipzen A."/>
            <person name="Keymanesh K."/>
            <person name="Savage E."/>
            <person name="Barry K."/>
            <person name="Grigoriev I.V."/>
            <person name="Riekhof W.R."/>
            <person name="Harris S.S."/>
        </authorList>
    </citation>
    <scope>NUCLEOTIDE SEQUENCE</scope>
    <source>
        <strain evidence="3">JF 03-4F</strain>
    </source>
</reference>
<feature type="transmembrane region" description="Helical" evidence="2">
    <location>
        <begin position="391"/>
        <end position="412"/>
    </location>
</feature>
<name>A0AAN6DZY7_9EURO</name>
<feature type="transmembrane region" description="Helical" evidence="2">
    <location>
        <begin position="548"/>
        <end position="567"/>
    </location>
</feature>
<dbReference type="InterPro" id="IPR011701">
    <property type="entry name" value="MFS"/>
</dbReference>
<dbReference type="Gene3D" id="1.20.1250.20">
    <property type="entry name" value="MFS general substrate transporter like domains"/>
    <property type="match status" value="1"/>
</dbReference>
<evidence type="ECO:0000313" key="3">
    <source>
        <dbReference type="EMBL" id="KAI1614614.1"/>
    </source>
</evidence>
<dbReference type="AlphaFoldDB" id="A0AAN6DZY7"/>
<keyword evidence="2" id="KW-0812">Transmembrane</keyword>
<feature type="transmembrane region" description="Helical" evidence="2">
    <location>
        <begin position="483"/>
        <end position="504"/>
    </location>
</feature>
<dbReference type="SUPFAM" id="SSF103473">
    <property type="entry name" value="MFS general substrate transporter"/>
    <property type="match status" value="1"/>
</dbReference>
<sequence length="713" mass="79883">MYGHMEDVVFDPKIHLAYDGKVQRITMEELKLPRTSTSSPVAGSLPFKLLSGEGVLAYRKALFDPKVIDQCAVSPRPGTLVLRGAGKISKFVHDFWTHEETMKIISDIVDVPLSIIMKGEIAHTNIQAKGSNLEEMKASLRPEPSLGKVKLTEEEKNYKPLDENSIIPWHHDSYPYVCVLMISETEGMLGGETYIKAGDGEISKVEGPMMGYGCVLQGGEVEHLAARAFGVAERITTITSYRPNVTKTYDSSYISNLRAYSGLGVLYQEWALYRLDKMKEEIEALHHKIQSSGAVDTGEFDIFGQQQTEYLLRSTTQMVPVDFHNRIIAKYVTFEPLPDPIKVEGGLIVDTENLASTEGLKLSRDGHTVLIPQPTDSEADCLNWSTTKKHLILFTIAWDALCADFVGAIGSAPIIFQAAEWQMSFNKANQPNAITVLLLGISGLIWVPMSSYWDRAPVLFWTEVIGFFFTVGTALCNTYETFFAMRVLSAIFLTASQTVSLALLKDIFFFHERARKIGLWAALYTASPYLGPQLGSFVVGKTLDWHNVYWMAAGCVAIQLLLLVLFLDETWYNRTLHSHEQPHRSQTTFGRLGRLTGAWQIQHHKRYFSTVSATYRELLFVILQPHFTLIAILYFLVFMWAVGINVTTGVVFATPASYGGYGYNTIQLGCLYFSPNISRESVCYMNPRRTNVLGLPDRSGRVATFFTEGKYVS</sequence>
<proteinExistence type="predicted"/>